<proteinExistence type="predicted"/>
<dbReference type="EMBL" id="BQKY01000005">
    <property type="protein sequence ID" value="GJN89470.1"/>
    <property type="molecule type" value="Genomic_DNA"/>
</dbReference>
<sequence>MNRDWRFTTGGRKTVLLRTDNWPVVFLSILHDLARHAQHNDWATSPSREVVYAIRGLRIFIEEDEEYSGRAEQFHQPSARHAPRRLAATLLTEVVKAEQLQEGKVDPEEREERLARTARACSKAFEFWEAYWSAYTTKYPQAHAAASLAKSSARSAFTPVARAQQS</sequence>
<keyword evidence="2" id="KW-1185">Reference proteome</keyword>
<accession>A0AAV5GI25</accession>
<name>A0AAV5GI25_9BASI</name>
<protein>
    <submittedName>
        <fullName evidence="1">Uncharacterized protein</fullName>
    </submittedName>
</protein>
<reference evidence="1 2" key="1">
    <citation type="submission" date="2021-12" db="EMBL/GenBank/DDBJ databases">
        <title>High titer production of polyol ester of fatty acids by Rhodotorula paludigena BS15 towards product separation-free biomass refinery.</title>
        <authorList>
            <person name="Mano J."/>
            <person name="Ono H."/>
            <person name="Tanaka T."/>
            <person name="Naito K."/>
            <person name="Sushida H."/>
            <person name="Ike M."/>
            <person name="Tokuyasu K."/>
            <person name="Kitaoka M."/>
        </authorList>
    </citation>
    <scope>NUCLEOTIDE SEQUENCE [LARGE SCALE GENOMIC DNA]</scope>
    <source>
        <strain evidence="1 2">BS15</strain>
    </source>
</reference>
<organism evidence="1 2">
    <name type="scientific">Rhodotorula paludigena</name>
    <dbReference type="NCBI Taxonomy" id="86838"/>
    <lineage>
        <taxon>Eukaryota</taxon>
        <taxon>Fungi</taxon>
        <taxon>Dikarya</taxon>
        <taxon>Basidiomycota</taxon>
        <taxon>Pucciniomycotina</taxon>
        <taxon>Microbotryomycetes</taxon>
        <taxon>Sporidiobolales</taxon>
        <taxon>Sporidiobolaceae</taxon>
        <taxon>Rhodotorula</taxon>
    </lineage>
</organism>
<dbReference type="AlphaFoldDB" id="A0AAV5GI25"/>
<comment type="caution">
    <text evidence="1">The sequence shown here is derived from an EMBL/GenBank/DDBJ whole genome shotgun (WGS) entry which is preliminary data.</text>
</comment>
<dbReference type="Proteomes" id="UP001342314">
    <property type="component" value="Unassembled WGS sequence"/>
</dbReference>
<evidence type="ECO:0000313" key="1">
    <source>
        <dbReference type="EMBL" id="GJN89470.1"/>
    </source>
</evidence>
<gene>
    <name evidence="1" type="ORF">Rhopal_002456-T1</name>
</gene>
<evidence type="ECO:0000313" key="2">
    <source>
        <dbReference type="Proteomes" id="UP001342314"/>
    </source>
</evidence>